<proteinExistence type="predicted"/>
<dbReference type="AlphaFoldDB" id="A0A545AW80"/>
<gene>
    <name evidence="1" type="ORF">FL583_07275</name>
</gene>
<evidence type="ECO:0000313" key="2">
    <source>
        <dbReference type="Proteomes" id="UP000317982"/>
    </source>
</evidence>
<dbReference type="InterPro" id="IPR049749">
    <property type="entry name" value="SCO2521-like"/>
</dbReference>
<sequence>MVSPDLFDGIDCRLSATAGGRPRAVGTVATQASITAGQILQAASVATLIEGTAGRRMPWGHYLSRPGVIETVSPANLHHVASAWRTSETALPNLAAIADRLHVDIQESPLLDQAVAIWTPRTRVRWILEYSESRPEVELSVESGEYRTIRMSGAALSARAVNDFCAAVAMHDWLLTIVLDAIQRSRLELGVDSKCLARLRPTIDRFLHLWMPAARMDKTLRPYWQALDGAAGLTEQWQIQVSRIRDQLALHTVGLLEEASDRAQQTTDVA</sequence>
<organism evidence="1 2">
    <name type="scientific">Cryptosporangium phraense</name>
    <dbReference type="NCBI Taxonomy" id="2593070"/>
    <lineage>
        <taxon>Bacteria</taxon>
        <taxon>Bacillati</taxon>
        <taxon>Actinomycetota</taxon>
        <taxon>Actinomycetes</taxon>
        <taxon>Cryptosporangiales</taxon>
        <taxon>Cryptosporangiaceae</taxon>
        <taxon>Cryptosporangium</taxon>
    </lineage>
</organism>
<dbReference type="OrthoDB" id="3210171at2"/>
<name>A0A545AW80_9ACTN</name>
<dbReference type="InParanoid" id="A0A545AW80"/>
<comment type="caution">
    <text evidence="1">The sequence shown here is derived from an EMBL/GenBank/DDBJ whole genome shotgun (WGS) entry which is preliminary data.</text>
</comment>
<accession>A0A545AW80</accession>
<protein>
    <submittedName>
        <fullName evidence="1">Uncharacterized protein</fullName>
    </submittedName>
</protein>
<dbReference type="NCBIfam" id="NF040565">
    <property type="entry name" value="SCO2521_fam"/>
    <property type="match status" value="1"/>
</dbReference>
<evidence type="ECO:0000313" key="1">
    <source>
        <dbReference type="EMBL" id="TQS45531.1"/>
    </source>
</evidence>
<reference evidence="1 2" key="1">
    <citation type="submission" date="2019-07" db="EMBL/GenBank/DDBJ databases">
        <title>Cryptosporangium phraense sp. nov., isolated from plant litter.</title>
        <authorList>
            <person name="Suriyachadkun C."/>
        </authorList>
    </citation>
    <scope>NUCLEOTIDE SEQUENCE [LARGE SCALE GENOMIC DNA]</scope>
    <source>
        <strain evidence="1 2">A-T 5661</strain>
    </source>
</reference>
<keyword evidence="2" id="KW-1185">Reference proteome</keyword>
<dbReference type="Proteomes" id="UP000317982">
    <property type="component" value="Unassembled WGS sequence"/>
</dbReference>
<dbReference type="EMBL" id="VIRS01000004">
    <property type="protein sequence ID" value="TQS45531.1"/>
    <property type="molecule type" value="Genomic_DNA"/>
</dbReference>